<protein>
    <submittedName>
        <fullName evidence="2">Uncharacterized protein</fullName>
    </submittedName>
</protein>
<comment type="caution">
    <text evidence="2">The sequence shown here is derived from an EMBL/GenBank/DDBJ whole genome shotgun (WGS) entry which is preliminary data.</text>
</comment>
<reference evidence="2 3" key="2">
    <citation type="journal article" date="2019" name="G3 (Bethesda)">
        <title>Hybrid Assembly of the Genome of the Entomopathogenic Nematode Steinernema carpocapsae Identifies the X-Chromosome.</title>
        <authorList>
            <person name="Serra L."/>
            <person name="Macchietto M."/>
            <person name="Macias-Munoz A."/>
            <person name="McGill C.J."/>
            <person name="Rodriguez I.M."/>
            <person name="Rodriguez B."/>
            <person name="Murad R."/>
            <person name="Mortazavi A."/>
        </authorList>
    </citation>
    <scope>NUCLEOTIDE SEQUENCE [LARGE SCALE GENOMIC DNA]</scope>
    <source>
        <strain evidence="2 3">ALL</strain>
    </source>
</reference>
<keyword evidence="1" id="KW-0472">Membrane</keyword>
<evidence type="ECO:0000313" key="2">
    <source>
        <dbReference type="EMBL" id="TKR92654.1"/>
    </source>
</evidence>
<keyword evidence="1" id="KW-0812">Transmembrane</keyword>
<keyword evidence="3" id="KW-1185">Reference proteome</keyword>
<accession>A0A4U5P9S4</accession>
<sequence>MRLSSWCGFEKLNRRKGLVFAAVAAPFGLSAFDYVGNEGRQYGYDSFSRQCVIFSSFDFSDLFVSTIFAFVTYESLHCKLFCRRSCLFKAKALLFLAFLTLR</sequence>
<evidence type="ECO:0000256" key="1">
    <source>
        <dbReference type="SAM" id="Phobius"/>
    </source>
</evidence>
<feature type="transmembrane region" description="Helical" evidence="1">
    <location>
        <begin position="47"/>
        <end position="73"/>
    </location>
</feature>
<keyword evidence="1" id="KW-1133">Transmembrane helix</keyword>
<dbReference type="AlphaFoldDB" id="A0A4U5P9S4"/>
<evidence type="ECO:0000313" key="3">
    <source>
        <dbReference type="Proteomes" id="UP000298663"/>
    </source>
</evidence>
<proteinExistence type="predicted"/>
<name>A0A4U5P9S4_STECR</name>
<organism evidence="2 3">
    <name type="scientific">Steinernema carpocapsae</name>
    <name type="common">Entomopathogenic nematode</name>
    <dbReference type="NCBI Taxonomy" id="34508"/>
    <lineage>
        <taxon>Eukaryota</taxon>
        <taxon>Metazoa</taxon>
        <taxon>Ecdysozoa</taxon>
        <taxon>Nematoda</taxon>
        <taxon>Chromadorea</taxon>
        <taxon>Rhabditida</taxon>
        <taxon>Tylenchina</taxon>
        <taxon>Panagrolaimomorpha</taxon>
        <taxon>Strongyloidoidea</taxon>
        <taxon>Steinernematidae</taxon>
        <taxon>Steinernema</taxon>
    </lineage>
</organism>
<gene>
    <name evidence="2" type="ORF">L596_007267</name>
</gene>
<dbReference type="EMBL" id="AZBU02000002">
    <property type="protein sequence ID" value="TKR92654.1"/>
    <property type="molecule type" value="Genomic_DNA"/>
</dbReference>
<dbReference type="Proteomes" id="UP000298663">
    <property type="component" value="Unassembled WGS sequence"/>
</dbReference>
<reference evidence="2 3" key="1">
    <citation type="journal article" date="2015" name="Genome Biol.">
        <title>Comparative genomics of Steinernema reveals deeply conserved gene regulatory networks.</title>
        <authorList>
            <person name="Dillman A.R."/>
            <person name="Macchietto M."/>
            <person name="Porter C.F."/>
            <person name="Rogers A."/>
            <person name="Williams B."/>
            <person name="Antoshechkin I."/>
            <person name="Lee M.M."/>
            <person name="Goodwin Z."/>
            <person name="Lu X."/>
            <person name="Lewis E.E."/>
            <person name="Goodrich-Blair H."/>
            <person name="Stock S.P."/>
            <person name="Adams B.J."/>
            <person name="Sternberg P.W."/>
            <person name="Mortazavi A."/>
        </authorList>
    </citation>
    <scope>NUCLEOTIDE SEQUENCE [LARGE SCALE GENOMIC DNA]</scope>
    <source>
        <strain evidence="2 3">ALL</strain>
    </source>
</reference>